<feature type="chain" id="PRO_5040476377" description="Protein LEG1 homolog" evidence="6">
    <location>
        <begin position="19"/>
        <end position="338"/>
    </location>
</feature>
<dbReference type="Pfam" id="PF05612">
    <property type="entry name" value="Leg1"/>
    <property type="match status" value="1"/>
</dbReference>
<evidence type="ECO:0000256" key="2">
    <source>
        <dbReference type="ARBA" id="ARBA00009122"/>
    </source>
</evidence>
<evidence type="ECO:0000256" key="3">
    <source>
        <dbReference type="ARBA" id="ARBA00022525"/>
    </source>
</evidence>
<keyword evidence="3" id="KW-0964">Secreted</keyword>
<proteinExistence type="inferred from homology"/>
<feature type="signal peptide" evidence="6">
    <location>
        <begin position="1"/>
        <end position="18"/>
    </location>
</feature>
<dbReference type="EMBL" id="JAPFRF010000002">
    <property type="protein sequence ID" value="KAJ7341917.1"/>
    <property type="molecule type" value="Genomic_DNA"/>
</dbReference>
<comment type="similarity">
    <text evidence="2">Belongs to the LEG1 family.</text>
</comment>
<evidence type="ECO:0000256" key="4">
    <source>
        <dbReference type="ARBA" id="ARBA00022729"/>
    </source>
</evidence>
<accession>A0A9Q0Y516</accession>
<evidence type="ECO:0000256" key="5">
    <source>
        <dbReference type="ARBA" id="ARBA00023180"/>
    </source>
</evidence>
<dbReference type="AlphaFoldDB" id="A0A9Q0Y516"/>
<name>A0A9Q0Y516_9SAUR</name>
<dbReference type="OrthoDB" id="17046at2759"/>
<evidence type="ECO:0000313" key="8">
    <source>
        <dbReference type="Proteomes" id="UP001142489"/>
    </source>
</evidence>
<sequence length="338" mass="37911">MGYVFCLALCLLTPSALSLLQEERQAQEAEGFSDAFPPLWESAPGTFEDYQRKGNAIVINPWNYRERLGLYKILLNASAKYFAGFGPNNGGNILWGLPLQHGWQFRTGRLADPIPVTGCGHKDGDYLCVSVQSWWACMNYYLAVIPFLGALDSGFFGELPYTVEMLPPVEQQVEFCHNTTECKAQAPAVMASWSDFFKYLLSTGPNSESPATVFFSQDEALKYMWKAHVQSISFARPEFQNRLKYLSSPESTFGEDWATAVDFIAATHFLTDQNTTNRFQTGLPPRLLLEGDKAPLIADLTLTQNKVLFLLGALRKSNEKTECCPYVELKPTMTDKDI</sequence>
<dbReference type="PANTHER" id="PTHR18820:SF1">
    <property type="entry name" value="PROTEIN LEG1 HOMOLOG"/>
    <property type="match status" value="1"/>
</dbReference>
<keyword evidence="8" id="KW-1185">Reference proteome</keyword>
<evidence type="ECO:0000313" key="7">
    <source>
        <dbReference type="EMBL" id="KAJ7341917.1"/>
    </source>
</evidence>
<organism evidence="7 8">
    <name type="scientific">Phrynocephalus forsythii</name>
    <dbReference type="NCBI Taxonomy" id="171643"/>
    <lineage>
        <taxon>Eukaryota</taxon>
        <taxon>Metazoa</taxon>
        <taxon>Chordata</taxon>
        <taxon>Craniata</taxon>
        <taxon>Vertebrata</taxon>
        <taxon>Euteleostomi</taxon>
        <taxon>Lepidosauria</taxon>
        <taxon>Squamata</taxon>
        <taxon>Bifurcata</taxon>
        <taxon>Unidentata</taxon>
        <taxon>Episquamata</taxon>
        <taxon>Toxicofera</taxon>
        <taxon>Iguania</taxon>
        <taxon>Acrodonta</taxon>
        <taxon>Agamidae</taxon>
        <taxon>Agaminae</taxon>
        <taxon>Phrynocephalus</taxon>
    </lineage>
</organism>
<dbReference type="InterPro" id="IPR008499">
    <property type="entry name" value="Leg1"/>
</dbReference>
<comment type="subcellular location">
    <subcellularLocation>
        <location evidence="1">Secreted</location>
    </subcellularLocation>
</comment>
<comment type="caution">
    <text evidence="7">The sequence shown here is derived from an EMBL/GenBank/DDBJ whole genome shotgun (WGS) entry which is preliminary data.</text>
</comment>
<keyword evidence="5" id="KW-0325">Glycoprotein</keyword>
<gene>
    <name evidence="7" type="ORF">JRQ81_007823</name>
</gene>
<reference evidence="7" key="1">
    <citation type="journal article" date="2023" name="DNA Res.">
        <title>Chromosome-level genome assembly of Phrynocephalus forsythii using third-generation DNA sequencing and Hi-C analysis.</title>
        <authorList>
            <person name="Qi Y."/>
            <person name="Zhao W."/>
            <person name="Zhao Y."/>
            <person name="Niu C."/>
            <person name="Cao S."/>
            <person name="Zhang Y."/>
        </authorList>
    </citation>
    <scope>NUCLEOTIDE SEQUENCE</scope>
    <source>
        <tissue evidence="7">Muscle</tissue>
    </source>
</reference>
<dbReference type="PANTHER" id="PTHR18820">
    <property type="entry name" value="LEG1"/>
    <property type="match status" value="1"/>
</dbReference>
<evidence type="ECO:0000256" key="6">
    <source>
        <dbReference type="SAM" id="SignalP"/>
    </source>
</evidence>
<evidence type="ECO:0000256" key="1">
    <source>
        <dbReference type="ARBA" id="ARBA00004613"/>
    </source>
</evidence>
<keyword evidence="4 6" id="KW-0732">Signal</keyword>
<dbReference type="Proteomes" id="UP001142489">
    <property type="component" value="Unassembled WGS sequence"/>
</dbReference>
<protein>
    <recommendedName>
        <fullName evidence="9">Protein LEG1 homolog</fullName>
    </recommendedName>
</protein>
<dbReference type="GO" id="GO:0005615">
    <property type="term" value="C:extracellular space"/>
    <property type="evidence" value="ECO:0007669"/>
    <property type="project" value="TreeGrafter"/>
</dbReference>
<evidence type="ECO:0008006" key="9">
    <source>
        <dbReference type="Google" id="ProtNLM"/>
    </source>
</evidence>